<dbReference type="PROSITE" id="PS51146">
    <property type="entry name" value="KAIC"/>
    <property type="match status" value="1"/>
</dbReference>
<protein>
    <submittedName>
        <fullName evidence="4">Circadian clock protein kinase KaiC</fullName>
        <ecNumber evidence="4">2.7.11.1</ecNumber>
    </submittedName>
</protein>
<dbReference type="InterPro" id="IPR027417">
    <property type="entry name" value="P-loop_NTPase"/>
</dbReference>
<evidence type="ECO:0000313" key="5">
    <source>
        <dbReference type="Proteomes" id="UP000789941"/>
    </source>
</evidence>
<dbReference type="AlphaFoldDB" id="A0A5E4LVH3"/>
<feature type="domain" description="KaiC" evidence="3">
    <location>
        <begin position="1"/>
        <end position="248"/>
    </location>
</feature>
<dbReference type="InterPro" id="IPR014774">
    <property type="entry name" value="KaiC-like_dom"/>
</dbReference>
<evidence type="ECO:0000259" key="3">
    <source>
        <dbReference type="PROSITE" id="PS51146"/>
    </source>
</evidence>
<dbReference type="Gene3D" id="3.40.50.300">
    <property type="entry name" value="P-loop containing nucleotide triphosphate hydrolases"/>
    <property type="match status" value="1"/>
</dbReference>
<gene>
    <name evidence="4" type="primary">kaiC_2</name>
    <name evidence="4" type="ORF">LFW2832_00686</name>
</gene>
<proteinExistence type="predicted"/>
<evidence type="ECO:0000313" key="4">
    <source>
        <dbReference type="EMBL" id="VVC04022.1"/>
    </source>
</evidence>
<dbReference type="GO" id="GO:0005524">
    <property type="term" value="F:ATP binding"/>
    <property type="evidence" value="ECO:0007669"/>
    <property type="project" value="UniProtKB-KW"/>
</dbReference>
<dbReference type="EMBL" id="CABMJJ010000009">
    <property type="protein sequence ID" value="VVC04022.1"/>
    <property type="molecule type" value="Genomic_DNA"/>
</dbReference>
<evidence type="ECO:0000256" key="2">
    <source>
        <dbReference type="ARBA" id="ARBA00022840"/>
    </source>
</evidence>
<keyword evidence="1" id="KW-0547">Nucleotide-binding</keyword>
<comment type="caution">
    <text evidence="4">The sequence shown here is derived from an EMBL/GenBank/DDBJ whole genome shotgun (WGS) entry which is preliminary data.</text>
</comment>
<keyword evidence="2" id="KW-0067">ATP-binding</keyword>
<dbReference type="GO" id="GO:0004674">
    <property type="term" value="F:protein serine/threonine kinase activity"/>
    <property type="evidence" value="ECO:0007669"/>
    <property type="project" value="UniProtKB-EC"/>
</dbReference>
<dbReference type="PANTHER" id="PTHR43637:SF1">
    <property type="entry name" value="UPF0273 PROTEIN TM_0370"/>
    <property type="match status" value="1"/>
</dbReference>
<keyword evidence="4" id="KW-0418">Kinase</keyword>
<dbReference type="PANTHER" id="PTHR43637">
    <property type="entry name" value="UPF0273 PROTEIN TM_0370"/>
    <property type="match status" value="1"/>
</dbReference>
<accession>A0A5E4LVH3</accession>
<dbReference type="InterPro" id="IPR010624">
    <property type="entry name" value="KaiC_dom"/>
</dbReference>
<evidence type="ECO:0000256" key="1">
    <source>
        <dbReference type="ARBA" id="ARBA00022741"/>
    </source>
</evidence>
<reference evidence="4 5" key="1">
    <citation type="submission" date="2019-08" db="EMBL/GenBank/DDBJ databases">
        <authorList>
            <person name="Vazquez-Campos X."/>
        </authorList>
    </citation>
    <scope>NUCLEOTIDE SEQUENCE [LARGE SCALE GENOMIC DNA]</scope>
    <source>
        <strain evidence="4">LFW-283_2</strain>
    </source>
</reference>
<dbReference type="SUPFAM" id="SSF52540">
    <property type="entry name" value="P-loop containing nucleoside triphosphate hydrolases"/>
    <property type="match status" value="1"/>
</dbReference>
<dbReference type="PRINTS" id="PR01874">
    <property type="entry name" value="DNAREPAIRADA"/>
</dbReference>
<sequence>MVVKTGVVGLDKLLDGGYPDNSIILISGGTGTGKTILSLQFLLQGFLQKERGMFITFEQSKDKIIDQCARFGWDFEKYEKQNLFRIVTMEDIGIANILTQMKSNIEEFKPQRMVVDSITFMSLSAYSAKRLIDLDRTTMVELYEASRENSVSSEFDGLIVRKLLIDFVKILQKRKINTLLTSEIPRESVWLSRDTFSEYACDGVLLLKSVAMGTDLHRAIEIVKMRNTKMKGGVYGFDFQKNGIKVNI</sequence>
<dbReference type="EC" id="2.7.11.1" evidence="4"/>
<dbReference type="Proteomes" id="UP000789941">
    <property type="component" value="Unassembled WGS sequence"/>
</dbReference>
<dbReference type="Pfam" id="PF06745">
    <property type="entry name" value="ATPase"/>
    <property type="match status" value="2"/>
</dbReference>
<keyword evidence="4" id="KW-0808">Transferase</keyword>
<organism evidence="4 5">
    <name type="scientific">Candidatus Bilamarchaeum dharawalense</name>
    <dbReference type="NCBI Taxonomy" id="2885759"/>
    <lineage>
        <taxon>Archaea</taxon>
        <taxon>Candidatus Micrarchaeota</taxon>
        <taxon>Candidatus Micrarchaeia</taxon>
        <taxon>Candidatus Anstonellales</taxon>
        <taxon>Candidatus Bilamarchaeaceae</taxon>
        <taxon>Candidatus Bilamarchaeum</taxon>
    </lineage>
</organism>
<name>A0A5E4LVH3_9ARCH</name>